<dbReference type="SUPFAM" id="SSF55681">
    <property type="entry name" value="Class II aaRS and biotin synthetases"/>
    <property type="match status" value="1"/>
</dbReference>
<dbReference type="AlphaFoldDB" id="A0A917LIF5"/>
<evidence type="ECO:0000313" key="2">
    <source>
        <dbReference type="Proteomes" id="UP000654257"/>
    </source>
</evidence>
<name>A0A917LIF5_9NOCA</name>
<reference evidence="1" key="1">
    <citation type="journal article" date="2014" name="Int. J. Syst. Evol. Microbiol.">
        <title>Complete genome sequence of Corynebacterium casei LMG S-19264T (=DSM 44701T), isolated from a smear-ripened cheese.</title>
        <authorList>
            <consortium name="US DOE Joint Genome Institute (JGI-PGF)"/>
            <person name="Walter F."/>
            <person name="Albersmeier A."/>
            <person name="Kalinowski J."/>
            <person name="Ruckert C."/>
        </authorList>
    </citation>
    <scope>NUCLEOTIDE SEQUENCE</scope>
    <source>
        <strain evidence="1">CCM 7905</strain>
    </source>
</reference>
<organism evidence="1 2">
    <name type="scientific">Rhodococcoides trifolii</name>
    <dbReference type="NCBI Taxonomy" id="908250"/>
    <lineage>
        <taxon>Bacteria</taxon>
        <taxon>Bacillati</taxon>
        <taxon>Actinomycetota</taxon>
        <taxon>Actinomycetes</taxon>
        <taxon>Mycobacteriales</taxon>
        <taxon>Nocardiaceae</taxon>
        <taxon>Rhodococcoides</taxon>
    </lineage>
</organism>
<gene>
    <name evidence="1" type="ORF">GCM10007304_47590</name>
</gene>
<evidence type="ECO:0000313" key="1">
    <source>
        <dbReference type="EMBL" id="GGG28242.1"/>
    </source>
</evidence>
<dbReference type="Gene3D" id="3.30.930.10">
    <property type="entry name" value="Bira Bifunctional Protein, Domain 2"/>
    <property type="match status" value="1"/>
</dbReference>
<evidence type="ECO:0008006" key="3">
    <source>
        <dbReference type="Google" id="ProtNLM"/>
    </source>
</evidence>
<comment type="caution">
    <text evidence="1">The sequence shown here is derived from an EMBL/GenBank/DDBJ whole genome shotgun (WGS) entry which is preliminary data.</text>
</comment>
<proteinExistence type="predicted"/>
<accession>A0A917LIF5</accession>
<protein>
    <recommendedName>
        <fullName evidence="3">Amino acid--[acyl-carrier-protein] ligase</fullName>
    </recommendedName>
</protein>
<keyword evidence="2" id="KW-1185">Reference proteome</keyword>
<dbReference type="RefSeq" id="WP_188547744.1">
    <property type="nucleotide sequence ID" value="NZ_BMCU01000007.1"/>
</dbReference>
<dbReference type="NCBIfam" id="NF005479">
    <property type="entry name" value="PRK07080.1"/>
    <property type="match status" value="1"/>
</dbReference>
<reference evidence="1" key="2">
    <citation type="submission" date="2020-09" db="EMBL/GenBank/DDBJ databases">
        <authorList>
            <person name="Sun Q."/>
            <person name="Sedlacek I."/>
        </authorList>
    </citation>
    <scope>NUCLEOTIDE SEQUENCE</scope>
    <source>
        <strain evidence="1">CCM 7905</strain>
    </source>
</reference>
<sequence length="312" mass="34221">MTAADASPLSDLNRARAEFRDELIEAGHLVPSSIDGLYGRSGEFEDVIELIDTRVRAAGKAAHGSKPQRFRFPPVFPRESFERTDYIASFPNLTGAINTFSGDNKAHAALLAERSEGKDWDHFLEPAGTMLVSAACHPAYSMLVGTLPDDGVMLDVYGYCFRHEPAVDPARMQAFRMHEFVQVGTPDQAEGHRNSWVDRGLEVLADLGLDAAPEIANDPFFGRAGRMLAANQRNENLKTELVVRLYGDLDDGTAVVSCNCHRDHFGHTFGISTADGEEAHSACVGFGMERIALAMFRTHGLDTSKWPANLRV</sequence>
<dbReference type="EMBL" id="BMCU01000007">
    <property type="protein sequence ID" value="GGG28242.1"/>
    <property type="molecule type" value="Genomic_DNA"/>
</dbReference>
<dbReference type="Proteomes" id="UP000654257">
    <property type="component" value="Unassembled WGS sequence"/>
</dbReference>
<dbReference type="InterPro" id="IPR045864">
    <property type="entry name" value="aa-tRNA-synth_II/BPL/LPL"/>
</dbReference>